<dbReference type="Gene3D" id="1.20.1250.20">
    <property type="entry name" value="MFS general substrate transporter like domains"/>
    <property type="match status" value="2"/>
</dbReference>
<gene>
    <name evidence="6" type="ORF">GQF03_06040</name>
</gene>
<name>A0A845MFR1_9PROT</name>
<dbReference type="OrthoDB" id="146345at2"/>
<keyword evidence="2 4" id="KW-1133">Transmembrane helix</keyword>
<dbReference type="EMBL" id="WTVA01000002">
    <property type="protein sequence ID" value="MZR21884.1"/>
    <property type="molecule type" value="Genomic_DNA"/>
</dbReference>
<feature type="transmembrane region" description="Helical" evidence="4">
    <location>
        <begin position="152"/>
        <end position="172"/>
    </location>
</feature>
<sequence>MVRLEQKGPPHGLDVLLARTPFFYGWAVVAIVFITMGIGVNVRTSFSLLFPAILNEYGWDRATTAAAFSVGFAMAAVLAPVVGKLLEFVAPRFLLSISAITVSLGLLLSTIAIEPWHFYLTLGVLMVGTGIVLTYVGQSMFLPNWFQRRRGLAVGVAFSGVGIGSMILMPLIQETISADGWRDACWLMAGLLLIIVLPLNFFLQRKQPSDIGLYPDGDAAPDKEKTQAQQAAADPVVDHNWVSTDWTLLKAIKTATFWWLALACSTALYVWYAVQVHQTKYLIEIGFSELEAASALGLVGFAGVLGQIYLGNLSDRIGREWVWTISTAGFLLSCILLLVMEHVPSAVMMYAMVILQGGLGYGVATVYGSMPADLFQGRGYGIIFGTISTLALIGGAVGPWLTGFFYDEAGNYHLAFYVIIGMSVLSILSVWFAAPRKRRLVAGQAQKRAAKAMAG</sequence>
<feature type="domain" description="Major facilitator superfamily (MFS) profile" evidence="5">
    <location>
        <begin position="25"/>
        <end position="438"/>
    </location>
</feature>
<dbReference type="Pfam" id="PF07690">
    <property type="entry name" value="MFS_1"/>
    <property type="match status" value="1"/>
</dbReference>
<evidence type="ECO:0000256" key="1">
    <source>
        <dbReference type="ARBA" id="ARBA00022692"/>
    </source>
</evidence>
<feature type="transmembrane region" description="Helical" evidence="4">
    <location>
        <begin position="184"/>
        <end position="203"/>
    </location>
</feature>
<evidence type="ECO:0000256" key="2">
    <source>
        <dbReference type="ARBA" id="ARBA00022989"/>
    </source>
</evidence>
<protein>
    <submittedName>
        <fullName evidence="6">MFS transporter</fullName>
    </submittedName>
</protein>
<comment type="caution">
    <text evidence="6">The sequence shown here is derived from an EMBL/GenBank/DDBJ whole genome shotgun (WGS) entry which is preliminary data.</text>
</comment>
<dbReference type="CDD" id="cd17355">
    <property type="entry name" value="MFS_YcxA_like"/>
    <property type="match status" value="1"/>
</dbReference>
<dbReference type="PROSITE" id="PS50850">
    <property type="entry name" value="MFS"/>
    <property type="match status" value="1"/>
</dbReference>
<keyword evidence="3 4" id="KW-0472">Membrane</keyword>
<evidence type="ECO:0000313" key="6">
    <source>
        <dbReference type="EMBL" id="MZR21884.1"/>
    </source>
</evidence>
<dbReference type="InterPro" id="IPR036259">
    <property type="entry name" value="MFS_trans_sf"/>
</dbReference>
<accession>A0A845MFR1</accession>
<dbReference type="RefSeq" id="WP_161338312.1">
    <property type="nucleotide sequence ID" value="NZ_JBHSDG010000001.1"/>
</dbReference>
<dbReference type="SUPFAM" id="SSF103473">
    <property type="entry name" value="MFS general substrate transporter"/>
    <property type="match status" value="1"/>
</dbReference>
<feature type="transmembrane region" description="Helical" evidence="4">
    <location>
        <begin position="119"/>
        <end position="140"/>
    </location>
</feature>
<dbReference type="PANTHER" id="PTHR11360">
    <property type="entry name" value="MONOCARBOXYLATE TRANSPORTER"/>
    <property type="match status" value="1"/>
</dbReference>
<feature type="transmembrane region" description="Helical" evidence="4">
    <location>
        <begin position="292"/>
        <end position="310"/>
    </location>
</feature>
<evidence type="ECO:0000313" key="7">
    <source>
        <dbReference type="Proteomes" id="UP000445696"/>
    </source>
</evidence>
<dbReference type="Proteomes" id="UP000445696">
    <property type="component" value="Unassembled WGS sequence"/>
</dbReference>
<dbReference type="GO" id="GO:0022857">
    <property type="term" value="F:transmembrane transporter activity"/>
    <property type="evidence" value="ECO:0007669"/>
    <property type="project" value="InterPro"/>
</dbReference>
<feature type="transmembrane region" description="Helical" evidence="4">
    <location>
        <begin position="21"/>
        <end position="42"/>
    </location>
</feature>
<keyword evidence="7" id="KW-1185">Reference proteome</keyword>
<evidence type="ECO:0000259" key="5">
    <source>
        <dbReference type="PROSITE" id="PS50850"/>
    </source>
</evidence>
<feature type="transmembrane region" description="Helical" evidence="4">
    <location>
        <begin position="346"/>
        <end position="367"/>
    </location>
</feature>
<feature type="transmembrane region" description="Helical" evidence="4">
    <location>
        <begin position="255"/>
        <end position="272"/>
    </location>
</feature>
<organism evidence="6 7">
    <name type="scientific">Sneathiella chungangensis</name>
    <dbReference type="NCBI Taxonomy" id="1418234"/>
    <lineage>
        <taxon>Bacteria</taxon>
        <taxon>Pseudomonadati</taxon>
        <taxon>Pseudomonadota</taxon>
        <taxon>Alphaproteobacteria</taxon>
        <taxon>Sneathiellales</taxon>
        <taxon>Sneathiellaceae</taxon>
        <taxon>Sneathiella</taxon>
    </lineage>
</organism>
<feature type="transmembrane region" description="Helical" evidence="4">
    <location>
        <begin position="414"/>
        <end position="434"/>
    </location>
</feature>
<evidence type="ECO:0000256" key="4">
    <source>
        <dbReference type="SAM" id="Phobius"/>
    </source>
</evidence>
<keyword evidence="1 4" id="KW-0812">Transmembrane</keyword>
<feature type="transmembrane region" description="Helical" evidence="4">
    <location>
        <begin position="379"/>
        <end position="402"/>
    </location>
</feature>
<dbReference type="InterPro" id="IPR020846">
    <property type="entry name" value="MFS_dom"/>
</dbReference>
<proteinExistence type="predicted"/>
<evidence type="ECO:0000256" key="3">
    <source>
        <dbReference type="ARBA" id="ARBA00023136"/>
    </source>
</evidence>
<feature type="transmembrane region" description="Helical" evidence="4">
    <location>
        <begin position="322"/>
        <end position="340"/>
    </location>
</feature>
<dbReference type="AlphaFoldDB" id="A0A845MFR1"/>
<reference evidence="6 7" key="1">
    <citation type="journal article" date="2014" name="Int. J. Syst. Evol. Microbiol.">
        <title>Sneathiella chungangensis sp. nov., isolated from a marine sand, and emended description of the genus Sneathiella.</title>
        <authorList>
            <person name="Siamphan C."/>
            <person name="Kim H."/>
            <person name="Lee J.S."/>
            <person name="Kim W."/>
        </authorList>
    </citation>
    <scope>NUCLEOTIDE SEQUENCE [LARGE SCALE GENOMIC DNA]</scope>
    <source>
        <strain evidence="6 7">KCTC 32476</strain>
    </source>
</reference>
<dbReference type="InterPro" id="IPR050327">
    <property type="entry name" value="Proton-linked_MCT"/>
</dbReference>
<feature type="transmembrane region" description="Helical" evidence="4">
    <location>
        <begin position="62"/>
        <end position="81"/>
    </location>
</feature>
<dbReference type="InterPro" id="IPR011701">
    <property type="entry name" value="MFS"/>
</dbReference>
<dbReference type="PANTHER" id="PTHR11360:SF284">
    <property type="entry name" value="EG:103B4.3 PROTEIN-RELATED"/>
    <property type="match status" value="1"/>
</dbReference>
<feature type="transmembrane region" description="Helical" evidence="4">
    <location>
        <begin position="93"/>
        <end position="113"/>
    </location>
</feature>